<proteinExistence type="predicted"/>
<name>A0ABQ2HZC7_9MICO</name>
<evidence type="ECO:0000313" key="2">
    <source>
        <dbReference type="Proteomes" id="UP000623461"/>
    </source>
</evidence>
<organism evidence="1 2">
    <name type="scientific">Terrabacter tumescens</name>
    <dbReference type="NCBI Taxonomy" id="60443"/>
    <lineage>
        <taxon>Bacteria</taxon>
        <taxon>Bacillati</taxon>
        <taxon>Actinomycetota</taxon>
        <taxon>Actinomycetes</taxon>
        <taxon>Micrococcales</taxon>
        <taxon>Intrasporangiaceae</taxon>
        <taxon>Terrabacter</taxon>
    </lineage>
</organism>
<dbReference type="Proteomes" id="UP000623461">
    <property type="component" value="Unassembled WGS sequence"/>
</dbReference>
<sequence length="85" mass="9057">MALVLRVEGGDAAHLGLGEVEHLSAEADAAARDVAVDGLHEVQQRQQRRALLRVARDDLGGVDVQLLEDVGGIGRLRLRADVQVA</sequence>
<reference evidence="2" key="1">
    <citation type="journal article" date="2019" name="Int. J. Syst. Evol. Microbiol.">
        <title>The Global Catalogue of Microorganisms (GCM) 10K type strain sequencing project: providing services to taxonomists for standard genome sequencing and annotation.</title>
        <authorList>
            <consortium name="The Broad Institute Genomics Platform"/>
            <consortium name="The Broad Institute Genome Sequencing Center for Infectious Disease"/>
            <person name="Wu L."/>
            <person name="Ma J."/>
        </authorList>
    </citation>
    <scope>NUCLEOTIDE SEQUENCE [LARGE SCALE GENOMIC DNA]</scope>
    <source>
        <strain evidence="2">JCM 1365</strain>
    </source>
</reference>
<gene>
    <name evidence="1" type="ORF">GCM10009721_23260</name>
</gene>
<keyword evidence="2" id="KW-1185">Reference proteome</keyword>
<dbReference type="EMBL" id="BMNZ01000004">
    <property type="protein sequence ID" value="GGM96091.1"/>
    <property type="molecule type" value="Genomic_DNA"/>
</dbReference>
<accession>A0ABQ2HZC7</accession>
<evidence type="ECO:0000313" key="1">
    <source>
        <dbReference type="EMBL" id="GGM96091.1"/>
    </source>
</evidence>
<protein>
    <submittedName>
        <fullName evidence="1">Uncharacterized protein</fullName>
    </submittedName>
</protein>
<comment type="caution">
    <text evidence="1">The sequence shown here is derived from an EMBL/GenBank/DDBJ whole genome shotgun (WGS) entry which is preliminary data.</text>
</comment>